<organism evidence="2">
    <name type="scientific">hydrothermal vent metagenome</name>
    <dbReference type="NCBI Taxonomy" id="652676"/>
    <lineage>
        <taxon>unclassified sequences</taxon>
        <taxon>metagenomes</taxon>
        <taxon>ecological metagenomes</taxon>
    </lineage>
</organism>
<name>A0A3B0XYG8_9ZZZZ</name>
<reference evidence="2" key="1">
    <citation type="submission" date="2018-06" db="EMBL/GenBank/DDBJ databases">
        <authorList>
            <person name="Zhirakovskaya E."/>
        </authorList>
    </citation>
    <scope>NUCLEOTIDE SEQUENCE</scope>
</reference>
<dbReference type="EMBL" id="UOFI01000087">
    <property type="protein sequence ID" value="VAW66909.1"/>
    <property type="molecule type" value="Genomic_DNA"/>
</dbReference>
<proteinExistence type="predicted"/>
<protein>
    <submittedName>
        <fullName evidence="2">Uncharacterized protein</fullName>
    </submittedName>
</protein>
<sequence length="98" mass="10751">MPANSKVILAALPSARLICGLLVCGLIVSLPVLAEEQPSLDFLEYLGSEERKIDDKWSSPVDLDIEQYLTDKKLINNDTSTHKPADNASANSEDKTHE</sequence>
<accession>A0A3B0XYG8</accession>
<dbReference type="AlphaFoldDB" id="A0A3B0XYG8"/>
<gene>
    <name evidence="2" type="ORF">MNBD_GAMMA09-3124</name>
</gene>
<feature type="compositionally biased region" description="Basic and acidic residues" evidence="1">
    <location>
        <begin position="76"/>
        <end position="85"/>
    </location>
</feature>
<evidence type="ECO:0000313" key="2">
    <source>
        <dbReference type="EMBL" id="VAW66909.1"/>
    </source>
</evidence>
<evidence type="ECO:0000256" key="1">
    <source>
        <dbReference type="SAM" id="MobiDB-lite"/>
    </source>
</evidence>
<feature type="region of interest" description="Disordered" evidence="1">
    <location>
        <begin position="76"/>
        <end position="98"/>
    </location>
</feature>